<feature type="compositionally biased region" description="Basic and acidic residues" evidence="1">
    <location>
        <begin position="30"/>
        <end position="43"/>
    </location>
</feature>
<dbReference type="Proteomes" id="UP000241587">
    <property type="component" value="Unassembled WGS sequence"/>
</dbReference>
<feature type="compositionally biased region" description="Low complexity" evidence="1">
    <location>
        <begin position="109"/>
        <end position="124"/>
    </location>
</feature>
<sequence>MASSLQRQSQSRACGSLTLLTRVTGLGTKLKKEWTKNDREARKGATKSKPAAKPPVAKAETKATAGTKRKATDNDNAPAVKKTKTTTPKATAPATKTATPKAKAPPKTPAKATAKTTTKATTKPQQNHRGGSSQGPSRNAAANASASEPARPPRTKQTARRGGAFAGRGRIPVPPSGDFDAPPPYSEFPHQAYYSDGHSPSNSYRSYDSDPDDGDSLEPLGLLNGDYEIIWSDAAERWDHYDPDNFELCLTLEGNKLWGQFNLGVYEGVLRLNQRPMRSSHDRLEFTWRGREDMGPVIYGNSNKGGWNSLATVALLAVLTEGRLFHSEPKDSNIKGHEAGLMLT</sequence>
<organism evidence="2 3">
    <name type="scientific">Fusarium culmorum</name>
    <dbReference type="NCBI Taxonomy" id="5516"/>
    <lineage>
        <taxon>Eukaryota</taxon>
        <taxon>Fungi</taxon>
        <taxon>Dikarya</taxon>
        <taxon>Ascomycota</taxon>
        <taxon>Pezizomycotina</taxon>
        <taxon>Sordariomycetes</taxon>
        <taxon>Hypocreomycetidae</taxon>
        <taxon>Hypocreales</taxon>
        <taxon>Nectriaceae</taxon>
        <taxon>Fusarium</taxon>
    </lineage>
</organism>
<dbReference type="AlphaFoldDB" id="A0A2T4GW22"/>
<feature type="compositionally biased region" description="Low complexity" evidence="1">
    <location>
        <begin position="1"/>
        <end position="28"/>
    </location>
</feature>
<evidence type="ECO:0000313" key="2">
    <source>
        <dbReference type="EMBL" id="PTD07747.1"/>
    </source>
</evidence>
<feature type="compositionally biased region" description="Low complexity" evidence="1">
    <location>
        <begin position="77"/>
        <end position="102"/>
    </location>
</feature>
<gene>
    <name evidence="2" type="ORF">FCULG_00007111</name>
</gene>
<proteinExistence type="predicted"/>
<keyword evidence="3" id="KW-1185">Reference proteome</keyword>
<protein>
    <submittedName>
        <fullName evidence="2">Uncharacterized protein</fullName>
    </submittedName>
</protein>
<feature type="region of interest" description="Disordered" evidence="1">
    <location>
        <begin position="1"/>
        <end position="218"/>
    </location>
</feature>
<dbReference type="OMA" id="YCGFRND"/>
<feature type="compositionally biased region" description="Low complexity" evidence="1">
    <location>
        <begin position="160"/>
        <end position="170"/>
    </location>
</feature>
<feature type="compositionally biased region" description="Polar residues" evidence="1">
    <location>
        <begin position="125"/>
        <end position="135"/>
    </location>
</feature>
<accession>A0A2T4GW22</accession>
<dbReference type="OrthoDB" id="4121058at2759"/>
<name>A0A2T4GW22_FUSCU</name>
<feature type="compositionally biased region" description="Low complexity" evidence="1">
    <location>
        <begin position="47"/>
        <end position="66"/>
    </location>
</feature>
<dbReference type="EMBL" id="PVEM01000006">
    <property type="protein sequence ID" value="PTD07747.1"/>
    <property type="molecule type" value="Genomic_DNA"/>
</dbReference>
<evidence type="ECO:0000256" key="1">
    <source>
        <dbReference type="SAM" id="MobiDB-lite"/>
    </source>
</evidence>
<reference evidence="2 3" key="1">
    <citation type="submission" date="2018-02" db="EMBL/GenBank/DDBJ databases">
        <title>Fusarium culmorum secondary metabolites in fungal-bacterial-plant interactions.</title>
        <authorList>
            <person name="Schmidt R."/>
        </authorList>
    </citation>
    <scope>NUCLEOTIDE SEQUENCE [LARGE SCALE GENOMIC DNA]</scope>
    <source>
        <strain evidence="2 3">PV</strain>
    </source>
</reference>
<feature type="compositionally biased region" description="Low complexity" evidence="1">
    <location>
        <begin position="136"/>
        <end position="149"/>
    </location>
</feature>
<comment type="caution">
    <text evidence="2">The sequence shown here is derived from an EMBL/GenBank/DDBJ whole genome shotgun (WGS) entry which is preliminary data.</text>
</comment>
<evidence type="ECO:0000313" key="3">
    <source>
        <dbReference type="Proteomes" id="UP000241587"/>
    </source>
</evidence>